<dbReference type="GO" id="GO:0019563">
    <property type="term" value="P:glycerol catabolic process"/>
    <property type="evidence" value="ECO:0007669"/>
    <property type="project" value="TreeGrafter"/>
</dbReference>
<evidence type="ECO:0000259" key="9">
    <source>
        <dbReference type="Pfam" id="PF02782"/>
    </source>
</evidence>
<dbReference type="InterPro" id="IPR018485">
    <property type="entry name" value="FGGY_C"/>
</dbReference>
<evidence type="ECO:0000256" key="7">
    <source>
        <dbReference type="RuleBase" id="RU003733"/>
    </source>
</evidence>
<dbReference type="Gene3D" id="3.30.420.40">
    <property type="match status" value="2"/>
</dbReference>
<evidence type="ECO:0000313" key="11">
    <source>
        <dbReference type="Proteomes" id="UP000050949"/>
    </source>
</evidence>
<evidence type="ECO:0000256" key="3">
    <source>
        <dbReference type="ARBA" id="ARBA00022741"/>
    </source>
</evidence>
<evidence type="ECO:0000256" key="1">
    <source>
        <dbReference type="ARBA" id="ARBA00009156"/>
    </source>
</evidence>
<evidence type="ECO:0000313" key="10">
    <source>
        <dbReference type="EMBL" id="KRM27672.1"/>
    </source>
</evidence>
<feature type="domain" description="Carbohydrate kinase FGGY N-terminal" evidence="8">
    <location>
        <begin position="4"/>
        <end position="249"/>
    </location>
</feature>
<dbReference type="OrthoDB" id="9805576at2"/>
<proteinExistence type="inferred from homology"/>
<dbReference type="InterPro" id="IPR000577">
    <property type="entry name" value="Carb_kinase_FGGY"/>
</dbReference>
<dbReference type="SUPFAM" id="SSF53067">
    <property type="entry name" value="Actin-like ATPase domain"/>
    <property type="match status" value="2"/>
</dbReference>
<dbReference type="CDD" id="cd07769">
    <property type="entry name" value="ASKHA_NBD_FGGY_GK"/>
    <property type="match status" value="1"/>
</dbReference>
<accession>A0A0R1XC47</accession>
<dbReference type="InterPro" id="IPR018484">
    <property type="entry name" value="FGGY_N"/>
</dbReference>
<dbReference type="PROSITE" id="PS00933">
    <property type="entry name" value="FGGY_KINASES_1"/>
    <property type="match status" value="1"/>
</dbReference>
<dbReference type="InterPro" id="IPR018483">
    <property type="entry name" value="Carb_kinase_FGGY_CS"/>
</dbReference>
<evidence type="ECO:0000256" key="4">
    <source>
        <dbReference type="ARBA" id="ARBA00022777"/>
    </source>
</evidence>
<dbReference type="InterPro" id="IPR043129">
    <property type="entry name" value="ATPase_NBD"/>
</dbReference>
<sequence>MGSYMIGLDQSTQGTKAILFNDLGNIVYKHARSHTQLINDQGWVSHDLDEIYGNVIQLINDLVEHSHVPVRDIAGVGISVQRETAAAWARDTGNSLANAIVWQDARAAAITDQLTDAADKVKAKTGLPLSPYFTAAKFAWLLQNVPAVKQAADTGNLCLGTMDSWLLYRLTRGQAFKTEPSNASRTQLLNIHTVAWDAQLCQLFGVPQDALAAVVSSNALFGETTFDGIFPQPIPIHCMLGDSQAALYGHGCTAPGDVKATIGTGSSVMMNIGDQPIQSADVVASIGWRINGRTAYVAEGNINYAGAVIKWLTEDVQLIQSAAEAEPLARQAVAADQTYLIPAFSGLGAPYWDATATATLTGMTRTTGRAEIIRAALDSIAYQISDILAAIDQKAGQPTTLKVDGGVTANSYLMQFLSNIANVTVSVPDIEELSAFGVAYCAGRALTVYGQLKLNTVLNYHHYQNAIDDDQRQNLLAGWHRAVLGVCHEEAAPRNHNNRHQDNLMTAEKS</sequence>
<dbReference type="eggNOG" id="COG0554">
    <property type="taxonomic scope" value="Bacteria"/>
</dbReference>
<organism evidence="10 11">
    <name type="scientific">Schleiferilactobacillus harbinensis DSM 16991</name>
    <dbReference type="NCBI Taxonomy" id="1122147"/>
    <lineage>
        <taxon>Bacteria</taxon>
        <taxon>Bacillati</taxon>
        <taxon>Bacillota</taxon>
        <taxon>Bacilli</taxon>
        <taxon>Lactobacillales</taxon>
        <taxon>Lactobacillaceae</taxon>
        <taxon>Schleiferilactobacillus</taxon>
    </lineage>
</organism>
<dbReference type="NCBIfam" id="NF000756">
    <property type="entry name" value="PRK00047.1"/>
    <property type="match status" value="1"/>
</dbReference>
<comment type="caution">
    <text evidence="10">The sequence shown here is derived from an EMBL/GenBank/DDBJ whole genome shotgun (WGS) entry which is preliminary data.</text>
</comment>
<dbReference type="GO" id="GO:0004370">
    <property type="term" value="F:glycerol kinase activity"/>
    <property type="evidence" value="ECO:0007669"/>
    <property type="project" value="TreeGrafter"/>
</dbReference>
<evidence type="ECO:0000256" key="2">
    <source>
        <dbReference type="ARBA" id="ARBA00022679"/>
    </source>
</evidence>
<keyword evidence="3" id="KW-0547">Nucleotide-binding</keyword>
<dbReference type="Pfam" id="PF00370">
    <property type="entry name" value="FGGY_N"/>
    <property type="match status" value="1"/>
</dbReference>
<dbReference type="GO" id="GO:0005524">
    <property type="term" value="F:ATP binding"/>
    <property type="evidence" value="ECO:0007669"/>
    <property type="project" value="UniProtKB-KW"/>
</dbReference>
<evidence type="ECO:0000259" key="8">
    <source>
        <dbReference type="Pfam" id="PF00370"/>
    </source>
</evidence>
<feature type="domain" description="Carbohydrate kinase FGGY C-terminal" evidence="9">
    <location>
        <begin position="259"/>
        <end position="445"/>
    </location>
</feature>
<comment type="similarity">
    <text evidence="1 7">Belongs to the FGGY kinase family.</text>
</comment>
<dbReference type="Pfam" id="PF02782">
    <property type="entry name" value="FGGY_C"/>
    <property type="match status" value="1"/>
</dbReference>
<dbReference type="EMBL" id="AZFW01000044">
    <property type="protein sequence ID" value="KRM27672.1"/>
    <property type="molecule type" value="Genomic_DNA"/>
</dbReference>
<gene>
    <name evidence="10" type="ORF">FC91_GL002430</name>
</gene>
<keyword evidence="4 7" id="KW-0418">Kinase</keyword>
<protein>
    <recommendedName>
        <fullName evidence="6">ATP:glycerol 3-phosphotransferase</fullName>
    </recommendedName>
</protein>
<dbReference type="PANTHER" id="PTHR10196">
    <property type="entry name" value="SUGAR KINASE"/>
    <property type="match status" value="1"/>
</dbReference>
<dbReference type="AlphaFoldDB" id="A0A0R1XC47"/>
<dbReference type="RefSeq" id="WP_081674624.1">
    <property type="nucleotide sequence ID" value="NZ_AUEH01000008.1"/>
</dbReference>
<dbReference type="GO" id="GO:0005829">
    <property type="term" value="C:cytosol"/>
    <property type="evidence" value="ECO:0007669"/>
    <property type="project" value="TreeGrafter"/>
</dbReference>
<evidence type="ECO:0000256" key="6">
    <source>
        <dbReference type="ARBA" id="ARBA00043149"/>
    </source>
</evidence>
<keyword evidence="5" id="KW-0067">ATP-binding</keyword>
<reference evidence="10 11" key="1">
    <citation type="journal article" date="2015" name="Genome Announc.">
        <title>Expanding the biotechnology potential of lactobacilli through comparative genomics of 213 strains and associated genera.</title>
        <authorList>
            <person name="Sun Z."/>
            <person name="Harris H.M."/>
            <person name="McCann A."/>
            <person name="Guo C."/>
            <person name="Argimon S."/>
            <person name="Zhang W."/>
            <person name="Yang X."/>
            <person name="Jeffery I.B."/>
            <person name="Cooney J.C."/>
            <person name="Kagawa T.F."/>
            <person name="Liu W."/>
            <person name="Song Y."/>
            <person name="Salvetti E."/>
            <person name="Wrobel A."/>
            <person name="Rasinkangas P."/>
            <person name="Parkhill J."/>
            <person name="Rea M.C."/>
            <person name="O'Sullivan O."/>
            <person name="Ritari J."/>
            <person name="Douillard F.P."/>
            <person name="Paul Ross R."/>
            <person name="Yang R."/>
            <person name="Briner A.E."/>
            <person name="Felis G.E."/>
            <person name="de Vos W.M."/>
            <person name="Barrangou R."/>
            <person name="Klaenhammer T.R."/>
            <person name="Caufield P.W."/>
            <person name="Cui Y."/>
            <person name="Zhang H."/>
            <person name="O'Toole P.W."/>
        </authorList>
    </citation>
    <scope>NUCLEOTIDE SEQUENCE [LARGE SCALE GENOMIC DNA]</scope>
    <source>
        <strain evidence="10 11">DSM 16991</strain>
    </source>
</reference>
<name>A0A0R1XC47_9LACO</name>
<evidence type="ECO:0000256" key="5">
    <source>
        <dbReference type="ARBA" id="ARBA00022840"/>
    </source>
</evidence>
<dbReference type="PATRIC" id="fig|1122147.4.peg.2509"/>
<dbReference type="PIRSF" id="PIRSF000538">
    <property type="entry name" value="GlpK"/>
    <property type="match status" value="1"/>
</dbReference>
<keyword evidence="2 7" id="KW-0808">Transferase</keyword>
<dbReference type="PANTHER" id="PTHR10196:SF69">
    <property type="entry name" value="GLYCEROL KINASE"/>
    <property type="match status" value="1"/>
</dbReference>
<dbReference type="Proteomes" id="UP000050949">
    <property type="component" value="Unassembled WGS sequence"/>
</dbReference>
<dbReference type="PROSITE" id="PS00445">
    <property type="entry name" value="FGGY_KINASES_2"/>
    <property type="match status" value="1"/>
</dbReference>